<organism evidence="1 2">
    <name type="scientific">Toxoplasma gondii ARI</name>
    <dbReference type="NCBI Taxonomy" id="1074872"/>
    <lineage>
        <taxon>Eukaryota</taxon>
        <taxon>Sar</taxon>
        <taxon>Alveolata</taxon>
        <taxon>Apicomplexa</taxon>
        <taxon>Conoidasida</taxon>
        <taxon>Coccidia</taxon>
        <taxon>Eucoccidiorida</taxon>
        <taxon>Eimeriorina</taxon>
        <taxon>Sarcocystidae</taxon>
        <taxon>Toxoplasma</taxon>
    </lineage>
</organism>
<proteinExistence type="predicted"/>
<accession>A0A139XJH1</accession>
<dbReference type="Proteomes" id="UP000074247">
    <property type="component" value="Unassembled WGS sequence"/>
</dbReference>
<dbReference type="AlphaFoldDB" id="A0A139XJH1"/>
<gene>
    <name evidence="1" type="ORF">TGARI_300980</name>
</gene>
<dbReference type="EMBL" id="AGQS02005898">
    <property type="protein sequence ID" value="KYF38911.1"/>
    <property type="molecule type" value="Genomic_DNA"/>
</dbReference>
<name>A0A139XJH1_TOXGO</name>
<dbReference type="VEuPathDB" id="ToxoDB:TGARI_300980"/>
<evidence type="ECO:0000313" key="1">
    <source>
        <dbReference type="EMBL" id="KYF38911.1"/>
    </source>
</evidence>
<reference evidence="1 2" key="1">
    <citation type="journal article" date="2016" name="Nat. Commun.">
        <title>Local admixture of amplified and diversified secreted pathogenesis determinants shapes mosaic Toxoplasma gondii genomes.</title>
        <authorList>
            <person name="Lorenzi H."/>
            <person name="Khan A."/>
            <person name="Behnke M.S."/>
            <person name="Namasivayam S."/>
            <person name="Swapna L.S."/>
            <person name="Hadjithomas M."/>
            <person name="Karamycheva S."/>
            <person name="Pinney D."/>
            <person name="Brunk B.P."/>
            <person name="Ajioka J.W."/>
            <person name="Ajzenberg D."/>
            <person name="Boothroyd J.C."/>
            <person name="Boyle J.P."/>
            <person name="Darde M.L."/>
            <person name="Diaz-Miranda M.A."/>
            <person name="Dubey J.P."/>
            <person name="Fritz H.M."/>
            <person name="Gennari S.M."/>
            <person name="Gregory B.D."/>
            <person name="Kim K."/>
            <person name="Saeij J.P."/>
            <person name="Su C."/>
            <person name="White M.W."/>
            <person name="Zhu X.Q."/>
            <person name="Howe D.K."/>
            <person name="Rosenthal B.M."/>
            <person name="Grigg M.E."/>
            <person name="Parkinson J."/>
            <person name="Liu L."/>
            <person name="Kissinger J.C."/>
            <person name="Roos D.S."/>
            <person name="Sibley L.D."/>
        </authorList>
    </citation>
    <scope>NUCLEOTIDE SEQUENCE [LARGE SCALE GENOMIC DNA]</scope>
    <source>
        <strain evidence="1 2">ARI</strain>
    </source>
</reference>
<evidence type="ECO:0000313" key="2">
    <source>
        <dbReference type="Proteomes" id="UP000074247"/>
    </source>
</evidence>
<comment type="caution">
    <text evidence="1">The sequence shown here is derived from an EMBL/GenBank/DDBJ whole genome shotgun (WGS) entry which is preliminary data.</text>
</comment>
<protein>
    <submittedName>
        <fullName evidence="1">Uncharacterized protein</fullName>
    </submittedName>
</protein>
<sequence>MSKQGRGSGTRNGRNSMPKRYFECHLANQLSANLQVHCNCTPKVSNISTSICYVLLWLLEPYGSAFTRIYKVDFDDCCYAIEMNVREHIRLCDWLRHTCRRPSCSTVPTRMRSRRSTALAATKCSVVLCSSFENGFEHDQTVRYTRALQRTISNTFSVRF</sequence>